<evidence type="ECO:0000313" key="7">
    <source>
        <dbReference type="Proteomes" id="UP000004322"/>
    </source>
</evidence>
<dbReference type="eggNOG" id="COG0225">
    <property type="taxonomic scope" value="Bacteria"/>
</dbReference>
<proteinExistence type="inferred from homology"/>
<evidence type="ECO:0000256" key="2">
    <source>
        <dbReference type="ARBA" id="ARBA00047806"/>
    </source>
</evidence>
<evidence type="ECO:0000313" key="6">
    <source>
        <dbReference type="EMBL" id="EHI75323.1"/>
    </source>
</evidence>
<evidence type="ECO:0000256" key="3">
    <source>
        <dbReference type="ARBA" id="ARBA00048782"/>
    </source>
</evidence>
<comment type="similarity">
    <text evidence="4">Belongs to the MsrA Met sulfoxide reductase family.</text>
</comment>
<dbReference type="Pfam" id="PF01625">
    <property type="entry name" value="PMSR"/>
    <property type="match status" value="1"/>
</dbReference>
<dbReference type="GO" id="GO:0008113">
    <property type="term" value="F:peptide-methionine (S)-S-oxide reductase activity"/>
    <property type="evidence" value="ECO:0007669"/>
    <property type="project" value="UniProtKB-UniRule"/>
</dbReference>
<dbReference type="NCBIfam" id="TIGR00401">
    <property type="entry name" value="msrA"/>
    <property type="match status" value="1"/>
</dbReference>
<organism evidence="6 7">
    <name type="scientific">Streptococcus criceti HS-6</name>
    <dbReference type="NCBI Taxonomy" id="873449"/>
    <lineage>
        <taxon>Bacteria</taxon>
        <taxon>Bacillati</taxon>
        <taxon>Bacillota</taxon>
        <taxon>Bacilli</taxon>
        <taxon>Lactobacillales</taxon>
        <taxon>Streptococcaceae</taxon>
        <taxon>Streptococcus</taxon>
    </lineage>
</organism>
<dbReference type="Gene3D" id="3.30.1060.10">
    <property type="entry name" value="Peptide methionine sulphoxide reductase MsrA"/>
    <property type="match status" value="1"/>
</dbReference>
<comment type="catalytic activity">
    <reaction evidence="2 4">
        <text>L-methionyl-[protein] + [thioredoxin]-disulfide + H2O = L-methionyl-(S)-S-oxide-[protein] + [thioredoxin]-dithiol</text>
        <dbReference type="Rhea" id="RHEA:14217"/>
        <dbReference type="Rhea" id="RHEA-COMP:10698"/>
        <dbReference type="Rhea" id="RHEA-COMP:10700"/>
        <dbReference type="Rhea" id="RHEA-COMP:12313"/>
        <dbReference type="Rhea" id="RHEA-COMP:12315"/>
        <dbReference type="ChEBI" id="CHEBI:15377"/>
        <dbReference type="ChEBI" id="CHEBI:16044"/>
        <dbReference type="ChEBI" id="CHEBI:29950"/>
        <dbReference type="ChEBI" id="CHEBI:44120"/>
        <dbReference type="ChEBI" id="CHEBI:50058"/>
        <dbReference type="EC" id="1.8.4.11"/>
    </reaction>
</comment>
<dbReference type="HAMAP" id="MF_01401">
    <property type="entry name" value="MsrA"/>
    <property type="match status" value="1"/>
</dbReference>
<comment type="caution">
    <text evidence="6">The sequence shown here is derived from an EMBL/GenBank/DDBJ whole genome shotgun (WGS) entry which is preliminary data.</text>
</comment>
<dbReference type="STRING" id="873449.STRCR_1548"/>
<dbReference type="InterPro" id="IPR036509">
    <property type="entry name" value="Met_Sox_Rdtase_MsrA_sf"/>
</dbReference>
<keyword evidence="1 4" id="KW-0560">Oxidoreductase</keyword>
<dbReference type="EMBL" id="AEUV02000002">
    <property type="protein sequence ID" value="EHI75323.1"/>
    <property type="molecule type" value="Genomic_DNA"/>
</dbReference>
<keyword evidence="7" id="KW-1185">Reference proteome</keyword>
<dbReference type="InterPro" id="IPR002569">
    <property type="entry name" value="Met_Sox_Rdtase_MsrA_dom"/>
</dbReference>
<dbReference type="PANTHER" id="PTHR42799:SF2">
    <property type="entry name" value="MITOCHONDRIAL PEPTIDE METHIONINE SULFOXIDE REDUCTASE"/>
    <property type="match status" value="1"/>
</dbReference>
<protein>
    <recommendedName>
        <fullName evidence="4">Peptide methionine sulfoxide reductase MsrA</fullName>
        <shortName evidence="4">Protein-methionine-S-oxide reductase</shortName>
        <ecNumber evidence="4">1.8.4.11</ecNumber>
    </recommendedName>
    <alternativeName>
        <fullName evidence="4">Peptide-methionine (S)-S-oxide reductase</fullName>
        <shortName evidence="4">Peptide Met(O) reductase</shortName>
    </alternativeName>
</protein>
<reference evidence="6" key="1">
    <citation type="submission" date="2011-07" db="EMBL/GenBank/DDBJ databases">
        <authorList>
            <person name="Stanhope M.J."/>
            <person name="Durkin A.S."/>
            <person name="Hostetler J."/>
            <person name="Kim M."/>
            <person name="Radune D."/>
            <person name="Singh I."/>
            <person name="Town C.D."/>
        </authorList>
    </citation>
    <scope>NUCLEOTIDE SEQUENCE [LARGE SCALE GENOMIC DNA]</scope>
    <source>
        <strain evidence="6">HS-6</strain>
    </source>
</reference>
<name>G5JP17_STRCG</name>
<dbReference type="SUPFAM" id="SSF55068">
    <property type="entry name" value="Peptide methionine sulfoxide reductase"/>
    <property type="match status" value="1"/>
</dbReference>
<gene>
    <name evidence="4" type="primary">msrA</name>
    <name evidence="6" type="ORF">STRCR_1548</name>
</gene>
<comment type="function">
    <text evidence="4">Has an important function as a repair enzyme for proteins that have been inactivated by oxidation. Catalyzes the reversible oxidation-reduction of methionine sulfoxide in proteins to methionine.</text>
</comment>
<sequence>MKKIYLAGGCFWGVEGYFDLIDGVTATRVGYANGQSEVTSYELVDATDHAETVAVTYDPERVSLLEILAHYFRIIDPFSINRQGNDIGRQYRTGIYYEDEADRAIAEAIMQKVSQEHGGRPLAVELEPLRHFIDAEEYHQDYLKKNPNGYCHIDLGLAKVPLA</sequence>
<evidence type="ECO:0000256" key="4">
    <source>
        <dbReference type="HAMAP-Rule" id="MF_01401"/>
    </source>
</evidence>
<dbReference type="EC" id="1.8.4.11" evidence="4"/>
<dbReference type="Proteomes" id="UP000004322">
    <property type="component" value="Unassembled WGS sequence"/>
</dbReference>
<dbReference type="GO" id="GO:0005737">
    <property type="term" value="C:cytoplasm"/>
    <property type="evidence" value="ECO:0007669"/>
    <property type="project" value="TreeGrafter"/>
</dbReference>
<comment type="catalytic activity">
    <reaction evidence="3 4">
        <text>[thioredoxin]-disulfide + L-methionine + H2O = L-methionine (S)-S-oxide + [thioredoxin]-dithiol</text>
        <dbReference type="Rhea" id="RHEA:19993"/>
        <dbReference type="Rhea" id="RHEA-COMP:10698"/>
        <dbReference type="Rhea" id="RHEA-COMP:10700"/>
        <dbReference type="ChEBI" id="CHEBI:15377"/>
        <dbReference type="ChEBI" id="CHEBI:29950"/>
        <dbReference type="ChEBI" id="CHEBI:50058"/>
        <dbReference type="ChEBI" id="CHEBI:57844"/>
        <dbReference type="ChEBI" id="CHEBI:58772"/>
        <dbReference type="EC" id="1.8.4.11"/>
    </reaction>
</comment>
<accession>G5JP17</accession>
<evidence type="ECO:0000256" key="1">
    <source>
        <dbReference type="ARBA" id="ARBA00023002"/>
    </source>
</evidence>
<dbReference type="OrthoDB" id="4174719at2"/>
<dbReference type="GO" id="GO:0033744">
    <property type="term" value="F:L-methionine:thioredoxin-disulfide S-oxidoreductase activity"/>
    <property type="evidence" value="ECO:0007669"/>
    <property type="project" value="RHEA"/>
</dbReference>
<dbReference type="AlphaFoldDB" id="G5JP17"/>
<dbReference type="InterPro" id="IPR050162">
    <property type="entry name" value="MsrA_MetSO_reductase"/>
</dbReference>
<dbReference type="FunFam" id="3.30.1060.10:FF:000007">
    <property type="entry name" value="Peptide methionine sulfoxide reductase msrA/msrB"/>
    <property type="match status" value="1"/>
</dbReference>
<feature type="domain" description="Peptide methionine sulphoxide reductase MsrA" evidence="5">
    <location>
        <begin position="3"/>
        <end position="152"/>
    </location>
</feature>
<dbReference type="GO" id="GO:0034599">
    <property type="term" value="P:cellular response to oxidative stress"/>
    <property type="evidence" value="ECO:0007669"/>
    <property type="project" value="TreeGrafter"/>
</dbReference>
<dbReference type="PANTHER" id="PTHR42799">
    <property type="entry name" value="MITOCHONDRIAL PEPTIDE METHIONINE SULFOXIDE REDUCTASE"/>
    <property type="match status" value="1"/>
</dbReference>
<evidence type="ECO:0000259" key="5">
    <source>
        <dbReference type="Pfam" id="PF01625"/>
    </source>
</evidence>
<feature type="active site" evidence="4">
    <location>
        <position position="10"/>
    </location>
</feature>